<reference evidence="3" key="1">
    <citation type="journal article" date="2020" name="Stud. Mycol.">
        <title>101 Dothideomycetes genomes: a test case for predicting lifestyles and emergence of pathogens.</title>
        <authorList>
            <person name="Haridas S."/>
            <person name="Albert R."/>
            <person name="Binder M."/>
            <person name="Bloem J."/>
            <person name="Labutti K."/>
            <person name="Salamov A."/>
            <person name="Andreopoulos B."/>
            <person name="Baker S."/>
            <person name="Barry K."/>
            <person name="Bills G."/>
            <person name="Bluhm B."/>
            <person name="Cannon C."/>
            <person name="Castanera R."/>
            <person name="Culley D."/>
            <person name="Daum C."/>
            <person name="Ezra D."/>
            <person name="Gonzalez J."/>
            <person name="Henrissat B."/>
            <person name="Kuo A."/>
            <person name="Liang C."/>
            <person name="Lipzen A."/>
            <person name="Lutzoni F."/>
            <person name="Magnuson J."/>
            <person name="Mondo S."/>
            <person name="Nolan M."/>
            <person name="Ohm R."/>
            <person name="Pangilinan J."/>
            <person name="Park H.-J."/>
            <person name="Ramirez L."/>
            <person name="Alfaro M."/>
            <person name="Sun H."/>
            <person name="Tritt A."/>
            <person name="Yoshinaga Y."/>
            <person name="Zwiers L.-H."/>
            <person name="Turgeon B."/>
            <person name="Goodwin S."/>
            <person name="Spatafora J."/>
            <person name="Crous P."/>
            <person name="Grigoriev I."/>
        </authorList>
    </citation>
    <scope>NUCLEOTIDE SEQUENCE</scope>
    <source>
        <strain evidence="3">CBS 379.55</strain>
    </source>
</reference>
<dbReference type="GO" id="GO:0009251">
    <property type="term" value="P:glucan catabolic process"/>
    <property type="evidence" value="ECO:0007669"/>
    <property type="project" value="TreeGrafter"/>
</dbReference>
<evidence type="ECO:0000313" key="4">
    <source>
        <dbReference type="Proteomes" id="UP000800097"/>
    </source>
</evidence>
<dbReference type="Pfam" id="PF26113">
    <property type="entry name" value="GH16_XgeA"/>
    <property type="match status" value="2"/>
</dbReference>
<dbReference type="SUPFAM" id="SSF49899">
    <property type="entry name" value="Concanavalin A-like lectins/glucanases"/>
    <property type="match status" value="1"/>
</dbReference>
<protein>
    <recommendedName>
        <fullName evidence="2">GH16 domain-containing protein</fullName>
    </recommendedName>
</protein>
<keyword evidence="4" id="KW-1185">Reference proteome</keyword>
<feature type="domain" description="GH16" evidence="2">
    <location>
        <begin position="55"/>
        <end position="340"/>
    </location>
</feature>
<proteinExistence type="predicted"/>
<dbReference type="PANTHER" id="PTHR10963">
    <property type="entry name" value="GLYCOSYL HYDROLASE-RELATED"/>
    <property type="match status" value="1"/>
</dbReference>
<dbReference type="EMBL" id="ML986488">
    <property type="protein sequence ID" value="KAF2278504.1"/>
    <property type="molecule type" value="Genomic_DNA"/>
</dbReference>
<dbReference type="InterPro" id="IPR050546">
    <property type="entry name" value="Glycosyl_Hydrlase_16"/>
</dbReference>
<dbReference type="GeneID" id="54551181"/>
<dbReference type="OrthoDB" id="192832at2759"/>
<evidence type="ECO:0000259" key="2">
    <source>
        <dbReference type="PROSITE" id="PS51762"/>
    </source>
</evidence>
<dbReference type="PROSITE" id="PS51762">
    <property type="entry name" value="GH16_2"/>
    <property type="match status" value="1"/>
</dbReference>
<dbReference type="Gene3D" id="2.60.120.200">
    <property type="match status" value="1"/>
</dbReference>
<dbReference type="RefSeq" id="XP_033656043.1">
    <property type="nucleotide sequence ID" value="XM_033798006.1"/>
</dbReference>
<feature type="chain" id="PRO_5025597643" description="GH16 domain-containing protein" evidence="1">
    <location>
        <begin position="23"/>
        <end position="396"/>
    </location>
</feature>
<organism evidence="3 4">
    <name type="scientific">Westerdykella ornata</name>
    <dbReference type="NCBI Taxonomy" id="318751"/>
    <lineage>
        <taxon>Eukaryota</taxon>
        <taxon>Fungi</taxon>
        <taxon>Dikarya</taxon>
        <taxon>Ascomycota</taxon>
        <taxon>Pezizomycotina</taxon>
        <taxon>Dothideomycetes</taxon>
        <taxon>Pleosporomycetidae</taxon>
        <taxon>Pleosporales</taxon>
        <taxon>Sporormiaceae</taxon>
        <taxon>Westerdykella</taxon>
    </lineage>
</organism>
<feature type="signal peptide" evidence="1">
    <location>
        <begin position="1"/>
        <end position="22"/>
    </location>
</feature>
<dbReference type="AlphaFoldDB" id="A0A6A6JQI3"/>
<sequence length="396" mass="42718">MAGPPTLLTFLLTLSTAPLTSAANSTYTLKTDLSHKNFFPNFALYSSADPSKGFVSYQNLSSAIHSQLIGYLEPSSSVFLGVDSTSKPATTGRASVRAESTVNFNPPPGKNDAGLLVADIKHMPASECGTWPAFWLLGREQWPVGGEIDILEGVNDDVRNSVTLHTSKGCVVDNSTTAAMGDGSGEGNEMMSSFSGTMVTDDCDVAAPDQSKNKGCSILAPESYTLSSTAGGGQSELNSQPLPSYGTPFNAAGGGVYILEWTHTSITAWFLPRDLLSSTSSLARQFNGSGTPDPKTFPISPIARFSGSGCDFTARFKDLRIIFNTAFCGEWAGQEDVWGSSCKEKTGFETCEEYVREKPEVFEEAYWEIAGLRWYEKEGGAEKRWSGRRHGREFKL</sequence>
<dbReference type="InterPro" id="IPR013320">
    <property type="entry name" value="ConA-like_dom_sf"/>
</dbReference>
<evidence type="ECO:0000256" key="1">
    <source>
        <dbReference type="SAM" id="SignalP"/>
    </source>
</evidence>
<evidence type="ECO:0000313" key="3">
    <source>
        <dbReference type="EMBL" id="KAF2278504.1"/>
    </source>
</evidence>
<keyword evidence="1" id="KW-0732">Signal</keyword>
<dbReference type="GO" id="GO:0004553">
    <property type="term" value="F:hydrolase activity, hydrolyzing O-glycosyl compounds"/>
    <property type="evidence" value="ECO:0007669"/>
    <property type="project" value="InterPro"/>
</dbReference>
<gene>
    <name evidence="3" type="ORF">EI97DRAFT_431731</name>
</gene>
<accession>A0A6A6JQI3</accession>
<dbReference type="Proteomes" id="UP000800097">
    <property type="component" value="Unassembled WGS sequence"/>
</dbReference>
<dbReference type="InterPro" id="IPR000757">
    <property type="entry name" value="Beta-glucanase-like"/>
</dbReference>
<dbReference type="CDD" id="cd02181">
    <property type="entry name" value="GH16_fungal_Lam16A_glucanase"/>
    <property type="match status" value="1"/>
</dbReference>
<name>A0A6A6JQI3_WESOR</name>
<dbReference type="PANTHER" id="PTHR10963:SF24">
    <property type="entry name" value="GLYCOSIDASE C21B10.07-RELATED"/>
    <property type="match status" value="1"/>
</dbReference>